<evidence type="ECO:0000313" key="2">
    <source>
        <dbReference type="EMBL" id="AVR96676.1"/>
    </source>
</evidence>
<keyword evidence="1" id="KW-0812">Transmembrane</keyword>
<gene>
    <name evidence="2" type="ORF">C9I28_13990</name>
</gene>
<reference evidence="2 3" key="1">
    <citation type="submission" date="2018-03" db="EMBL/GenBank/DDBJ databases">
        <title>Massilia armeniaca sp. nov., isolated from desert soil.</title>
        <authorList>
            <person name="Huang H."/>
            <person name="Ren M."/>
        </authorList>
    </citation>
    <scope>NUCLEOTIDE SEQUENCE [LARGE SCALE GENOMIC DNA]</scope>
    <source>
        <strain evidence="2 3">ZMN-3</strain>
    </source>
</reference>
<dbReference type="AlphaFoldDB" id="A0A2R4CAM1"/>
<keyword evidence="1" id="KW-1133">Transmembrane helix</keyword>
<dbReference type="KEGG" id="masz:C9I28_13990"/>
<sequence>MDALNRISAIAAPAAAGVPLPYWISGFALIRAAAITFTVTTLVAIAAVVTSYWKLQHARQDELVALATRDAARQSFVHVEAEKQDIRVYQPLFLDLRRRGFVGTENRLEWVEAIRQIQETRRLLPLTYQIEPQQPYKLAGKVATGDYMMRGSRMTVHLELLHEMDLFHFLGDLRQRGVFTVQDCAIRRAASAGNAPLAPGLTADCTLNWLTLTPPAALRQGVR</sequence>
<evidence type="ECO:0000256" key="1">
    <source>
        <dbReference type="SAM" id="Phobius"/>
    </source>
</evidence>
<dbReference type="Proteomes" id="UP000240505">
    <property type="component" value="Chromosome"/>
</dbReference>
<dbReference type="EMBL" id="CP028324">
    <property type="protein sequence ID" value="AVR96676.1"/>
    <property type="molecule type" value="Genomic_DNA"/>
</dbReference>
<feature type="transmembrane region" description="Helical" evidence="1">
    <location>
        <begin position="30"/>
        <end position="53"/>
    </location>
</feature>
<protein>
    <submittedName>
        <fullName evidence="2">Uncharacterized protein</fullName>
    </submittedName>
</protein>
<feature type="transmembrane region" description="Helical" evidence="1">
    <location>
        <begin position="7"/>
        <end position="24"/>
    </location>
</feature>
<dbReference type="OrthoDB" id="8527869at2"/>
<keyword evidence="1" id="KW-0472">Membrane</keyword>
<keyword evidence="3" id="KW-1185">Reference proteome</keyword>
<proteinExistence type="predicted"/>
<name>A0A2R4CAM1_9BURK</name>
<evidence type="ECO:0000313" key="3">
    <source>
        <dbReference type="Proteomes" id="UP000240505"/>
    </source>
</evidence>
<organism evidence="2 3">
    <name type="scientific">Pseudoduganella armeniaca</name>
    <dbReference type="NCBI Taxonomy" id="2072590"/>
    <lineage>
        <taxon>Bacteria</taxon>
        <taxon>Pseudomonadati</taxon>
        <taxon>Pseudomonadota</taxon>
        <taxon>Betaproteobacteria</taxon>
        <taxon>Burkholderiales</taxon>
        <taxon>Oxalobacteraceae</taxon>
        <taxon>Telluria group</taxon>
        <taxon>Pseudoduganella</taxon>
    </lineage>
</organism>
<dbReference type="RefSeq" id="WP_107142024.1">
    <property type="nucleotide sequence ID" value="NZ_CP028324.1"/>
</dbReference>
<accession>A0A2R4CAM1</accession>